<feature type="region of interest" description="Disordered" evidence="3">
    <location>
        <begin position="364"/>
        <end position="387"/>
    </location>
</feature>
<dbReference type="SMART" id="SM00320">
    <property type="entry name" value="WD40"/>
    <property type="match status" value="3"/>
</dbReference>
<dbReference type="EMBL" id="MKGL01000634">
    <property type="protein sequence ID" value="RNE96851.1"/>
    <property type="molecule type" value="Genomic_DNA"/>
</dbReference>
<proteinExistence type="predicted"/>
<name>A0A422MUM2_TRYRA</name>
<dbReference type="InterPro" id="IPR036322">
    <property type="entry name" value="WD40_repeat_dom_sf"/>
</dbReference>
<evidence type="ECO:0000313" key="5">
    <source>
        <dbReference type="Proteomes" id="UP000283634"/>
    </source>
</evidence>
<dbReference type="Proteomes" id="UP000283634">
    <property type="component" value="Unassembled WGS sequence"/>
</dbReference>
<gene>
    <name evidence="4" type="ORF">TraAM80_09698</name>
</gene>
<feature type="compositionally biased region" description="Pro residues" evidence="3">
    <location>
        <begin position="366"/>
        <end position="387"/>
    </location>
</feature>
<organism evidence="4 5">
    <name type="scientific">Trypanosoma rangeli</name>
    <dbReference type="NCBI Taxonomy" id="5698"/>
    <lineage>
        <taxon>Eukaryota</taxon>
        <taxon>Discoba</taxon>
        <taxon>Euglenozoa</taxon>
        <taxon>Kinetoplastea</taxon>
        <taxon>Metakinetoplastina</taxon>
        <taxon>Trypanosomatida</taxon>
        <taxon>Trypanosomatidae</taxon>
        <taxon>Trypanosoma</taxon>
        <taxon>Herpetosoma</taxon>
    </lineage>
</organism>
<keyword evidence="2" id="KW-0175">Coiled coil</keyword>
<keyword evidence="1" id="KW-0853">WD repeat</keyword>
<dbReference type="GeneID" id="40333631"/>
<dbReference type="PROSITE" id="PS50082">
    <property type="entry name" value="WD_REPEATS_2"/>
    <property type="match status" value="1"/>
</dbReference>
<feature type="repeat" description="WD" evidence="1">
    <location>
        <begin position="19"/>
        <end position="58"/>
    </location>
</feature>
<dbReference type="SUPFAM" id="SSF50978">
    <property type="entry name" value="WD40 repeat-like"/>
    <property type="match status" value="1"/>
</dbReference>
<dbReference type="Pfam" id="PF00400">
    <property type="entry name" value="WD40"/>
    <property type="match status" value="1"/>
</dbReference>
<reference evidence="4 5" key="1">
    <citation type="journal article" date="2018" name="BMC Genomics">
        <title>Genomic comparison of Trypanosoma conorhini and Trypanosoma rangeli to Trypanosoma cruzi strains of high and low virulence.</title>
        <authorList>
            <person name="Bradwell K.R."/>
            <person name="Koparde V.N."/>
            <person name="Matveyev A.V."/>
            <person name="Serrano M.G."/>
            <person name="Alves J.M."/>
            <person name="Parikh H."/>
            <person name="Huang B."/>
            <person name="Lee V."/>
            <person name="Espinosa-Alvarez O."/>
            <person name="Ortiz P.A."/>
            <person name="Costa-Martins A.G."/>
            <person name="Teixeira M.M."/>
            <person name="Buck G.A."/>
        </authorList>
    </citation>
    <scope>NUCLEOTIDE SEQUENCE [LARGE SCALE GENOMIC DNA]</scope>
    <source>
        <strain evidence="4 5">AM80</strain>
    </source>
</reference>
<dbReference type="InterPro" id="IPR044715">
    <property type="entry name" value="WDR86-like"/>
</dbReference>
<comment type="caution">
    <text evidence="4">The sequence shown here is derived from an EMBL/GenBank/DDBJ whole genome shotgun (WGS) entry which is preliminary data.</text>
</comment>
<dbReference type="AlphaFoldDB" id="A0A422MUM2"/>
<dbReference type="OrthoDB" id="5580488at2759"/>
<evidence type="ECO:0000256" key="3">
    <source>
        <dbReference type="SAM" id="MobiDB-lite"/>
    </source>
</evidence>
<accession>A0A422MUM2</accession>
<dbReference type="Gene3D" id="2.130.10.10">
    <property type="entry name" value="YVTN repeat-like/Quinoprotein amine dehydrogenase"/>
    <property type="match status" value="1"/>
</dbReference>
<protein>
    <submittedName>
        <fullName evidence="4">Uncharacterized protein</fullName>
    </submittedName>
</protein>
<sequence>SDFKIAQWDVRDGRHVRMLHGHTNYVRCLYAEGSAVVSGSDDCTVRVWDAGCGETQLTGHFHGRAGVSAVCRVGVTMWSGDNEGRVIAWKLSTCEALRVLHAHGGRVVSLRKIGSRVYSGGADGIIAVFDAEDSQLVQRIEEHRGARITAVQCVLECGRQSVWAAASDNSVRCVHHDDHWSMTSDRERFNDMRWYYSTVRSHHESNEQLLSEQRELTQLAVLSQGGDNAVRRMLNIGEELKTSTLLNCWMMQKNMQEIEKRTRELQKERSHIQAEIHKQEQNLEVMRGALQRTLDAVQRARAGGTKKRLSESANAANFAPVVVSAASAQKTDAPAPPAATVPAPPAATVPAPPAATVLVPPAATVPAPPAATVPAPPAASVPAPPAA</sequence>
<dbReference type="InterPro" id="IPR015943">
    <property type="entry name" value="WD40/YVTN_repeat-like_dom_sf"/>
</dbReference>
<keyword evidence="5" id="KW-1185">Reference proteome</keyword>
<feature type="non-terminal residue" evidence="4">
    <location>
        <position position="1"/>
    </location>
</feature>
<dbReference type="InterPro" id="IPR001680">
    <property type="entry name" value="WD40_rpt"/>
</dbReference>
<evidence type="ECO:0000313" key="4">
    <source>
        <dbReference type="EMBL" id="RNE96851.1"/>
    </source>
</evidence>
<dbReference type="RefSeq" id="XP_029233857.1">
    <property type="nucleotide sequence ID" value="XM_029386366.1"/>
</dbReference>
<dbReference type="OMA" id="NDMRWYY"/>
<dbReference type="PANTHER" id="PTHR44489:SF11">
    <property type="entry name" value="WD REPEAT DOMAIN 86"/>
    <property type="match status" value="1"/>
</dbReference>
<evidence type="ECO:0000256" key="1">
    <source>
        <dbReference type="PROSITE-ProRule" id="PRU00221"/>
    </source>
</evidence>
<evidence type="ECO:0000256" key="2">
    <source>
        <dbReference type="SAM" id="Coils"/>
    </source>
</evidence>
<dbReference type="PANTHER" id="PTHR44489">
    <property type="match status" value="1"/>
</dbReference>
<feature type="coiled-coil region" evidence="2">
    <location>
        <begin position="248"/>
        <end position="282"/>
    </location>
</feature>
<dbReference type="PROSITE" id="PS50294">
    <property type="entry name" value="WD_REPEATS_REGION"/>
    <property type="match status" value="1"/>
</dbReference>